<dbReference type="PROSITE" id="PS50885">
    <property type="entry name" value="HAMP"/>
    <property type="match status" value="1"/>
</dbReference>
<dbReference type="CDD" id="cd06225">
    <property type="entry name" value="HAMP"/>
    <property type="match status" value="1"/>
</dbReference>
<dbReference type="SUPFAM" id="SSF58104">
    <property type="entry name" value="Methyl-accepting chemotaxis protein (MCP) signaling domain"/>
    <property type="match status" value="1"/>
</dbReference>
<reference evidence="13" key="1">
    <citation type="journal article" date="2006" name="Proc. Natl. Acad. Sci. U.S.A.">
        <title>The cyanobacterial genome core and the origin of photosynthesis.</title>
        <authorList>
            <person name="Mulkidjanian A.Y."/>
            <person name="Koonin E.V."/>
            <person name="Makarova K.S."/>
            <person name="Mekhedov S.L."/>
            <person name="Sorokin A."/>
            <person name="Wolf Y.I."/>
            <person name="Dufresne A."/>
            <person name="Partensky F."/>
            <person name="Burd H."/>
            <person name="Kaznadzey D."/>
            <person name="Haselkorn R."/>
            <person name="Galperin M.Y."/>
        </authorList>
    </citation>
    <scope>NUCLEOTIDE SEQUENCE</scope>
</reference>
<organism evidence="13">
    <name type="scientific">Heliobacterium mobile</name>
    <name type="common">Heliobacillus mobilis</name>
    <dbReference type="NCBI Taxonomy" id="28064"/>
    <lineage>
        <taxon>Bacteria</taxon>
        <taxon>Bacillati</taxon>
        <taxon>Bacillota</taxon>
        <taxon>Clostridia</taxon>
        <taxon>Eubacteriales</taxon>
        <taxon>Heliobacteriaceae</taxon>
        <taxon>Heliobacterium</taxon>
    </lineage>
</organism>
<dbReference type="InterPro" id="IPR029151">
    <property type="entry name" value="Sensor-like_sf"/>
</dbReference>
<keyword evidence="6 10" id="KW-0472">Membrane</keyword>
<evidence type="ECO:0000256" key="2">
    <source>
        <dbReference type="ARBA" id="ARBA00022475"/>
    </source>
</evidence>
<evidence type="ECO:0000256" key="8">
    <source>
        <dbReference type="ARBA" id="ARBA00029447"/>
    </source>
</evidence>
<evidence type="ECO:0000256" key="10">
    <source>
        <dbReference type="SAM" id="Phobius"/>
    </source>
</evidence>
<dbReference type="SMART" id="SM00283">
    <property type="entry name" value="MA"/>
    <property type="match status" value="1"/>
</dbReference>
<evidence type="ECO:0000259" key="12">
    <source>
        <dbReference type="PROSITE" id="PS50885"/>
    </source>
</evidence>
<dbReference type="AlphaFoldDB" id="Q0PIH2"/>
<dbReference type="GO" id="GO:0004888">
    <property type="term" value="F:transmembrane signaling receptor activity"/>
    <property type="evidence" value="ECO:0007669"/>
    <property type="project" value="InterPro"/>
</dbReference>
<keyword evidence="3" id="KW-0145">Chemotaxis</keyword>
<evidence type="ECO:0000256" key="6">
    <source>
        <dbReference type="ARBA" id="ARBA00023136"/>
    </source>
</evidence>
<dbReference type="CDD" id="cd12912">
    <property type="entry name" value="PDC2_MCP_like"/>
    <property type="match status" value="1"/>
</dbReference>
<evidence type="ECO:0000256" key="1">
    <source>
        <dbReference type="ARBA" id="ARBA00004651"/>
    </source>
</evidence>
<dbReference type="GO" id="GO:0006935">
    <property type="term" value="P:chemotaxis"/>
    <property type="evidence" value="ECO:0007669"/>
    <property type="project" value="UniProtKB-KW"/>
</dbReference>
<sequence length="662" mass="72882">MPVSSFRNKFIIVIGFILSLSLVTVNGLNYWGAHEMFVSETEHNLVNLTEAYGKEVSQWLIVRKTEMELYANTLQQLFSGDKKGAVAYLQSENKHNAHFLQLFMVDLQGNAAYTDGTTYNVAEREYFKLAIGGKTNISDPVISKVDGKRIVVVAVPLRKDQAVVGMVGGTLLIDDFAGRIAQQKIGKTGYLYVVESDGAAIIHPDKEKIGVNPMKDDKYDPSLREAWRRMISGEKGLTEYRINGSGRYMAFSPIEGQNWFIAVTIPVDELRDKLSSLLNTSLGTMAAILAAAVVMAIIFARRLASPLREVSQCFTRMAQGDMSQEVPAYLQNYKDEIGLLARSAQELHHHFRSAITGIIDASDRLDQNSQSFNGMVTETFLEMERISTSSKQIAATFETVSATSQEVTASSENMAANLSTVMTDVQEGSIQAGQIEQKAIAVKAEVQSFRLSATDLYGQIREKVLQAIEQANIVNQISHMAEAISQIASQTNLLALNAAIEAARAGEQGRGFAVVAEEVRKLAEESATTVRHIQSLTGQVQETINSLVENANDLLAFINQKVVPDYESFANIARQYEEDAKLFYSITQDTNEKIHQVVAEVNEVHRAMEDVAGLIADNTEGSQQIAAATQMAVSRMETIGDSSVSLMNVARSLQEMVQKFEL</sequence>
<feature type="domain" description="HAMP" evidence="12">
    <location>
        <begin position="301"/>
        <end position="356"/>
    </location>
</feature>
<keyword evidence="7 9" id="KW-0807">Transducer</keyword>
<dbReference type="SUPFAM" id="SSF103190">
    <property type="entry name" value="Sensory domain-like"/>
    <property type="match status" value="1"/>
</dbReference>
<feature type="domain" description="Methyl-accepting transducer" evidence="11">
    <location>
        <begin position="382"/>
        <end position="626"/>
    </location>
</feature>
<dbReference type="PANTHER" id="PTHR32089">
    <property type="entry name" value="METHYL-ACCEPTING CHEMOTAXIS PROTEIN MCPB"/>
    <property type="match status" value="1"/>
</dbReference>
<dbReference type="InterPro" id="IPR033479">
    <property type="entry name" value="dCache_1"/>
</dbReference>
<dbReference type="PRINTS" id="PR00260">
    <property type="entry name" value="CHEMTRNSDUCR"/>
</dbReference>
<protein>
    <submittedName>
        <fullName evidence="13">Methyl-accepting chemotaxis protein</fullName>
    </submittedName>
</protein>
<dbReference type="SMART" id="SM00304">
    <property type="entry name" value="HAMP"/>
    <property type="match status" value="1"/>
</dbReference>
<dbReference type="InterPro" id="IPR004089">
    <property type="entry name" value="MCPsignal_dom"/>
</dbReference>
<dbReference type="GO" id="GO:0005886">
    <property type="term" value="C:plasma membrane"/>
    <property type="evidence" value="ECO:0007669"/>
    <property type="project" value="UniProtKB-SubCell"/>
</dbReference>
<evidence type="ECO:0000256" key="5">
    <source>
        <dbReference type="ARBA" id="ARBA00022989"/>
    </source>
</evidence>
<evidence type="ECO:0000313" key="13">
    <source>
        <dbReference type="EMBL" id="ABH04843.1"/>
    </source>
</evidence>
<evidence type="ECO:0000256" key="4">
    <source>
        <dbReference type="ARBA" id="ARBA00022692"/>
    </source>
</evidence>
<evidence type="ECO:0000256" key="3">
    <source>
        <dbReference type="ARBA" id="ARBA00022500"/>
    </source>
</evidence>
<dbReference type="Pfam" id="PF00015">
    <property type="entry name" value="MCPsignal"/>
    <property type="match status" value="1"/>
</dbReference>
<accession>Q0PIH2</accession>
<evidence type="ECO:0000256" key="7">
    <source>
        <dbReference type="ARBA" id="ARBA00023224"/>
    </source>
</evidence>
<dbReference type="Gene3D" id="1.10.287.950">
    <property type="entry name" value="Methyl-accepting chemotaxis protein"/>
    <property type="match status" value="1"/>
</dbReference>
<keyword evidence="4 10" id="KW-0812">Transmembrane</keyword>
<dbReference type="PANTHER" id="PTHR32089:SF112">
    <property type="entry name" value="LYSOZYME-LIKE PROTEIN-RELATED"/>
    <property type="match status" value="1"/>
</dbReference>
<dbReference type="Pfam" id="PF02743">
    <property type="entry name" value="dCache_1"/>
    <property type="match status" value="1"/>
</dbReference>
<dbReference type="InterPro" id="IPR003660">
    <property type="entry name" value="HAMP_dom"/>
</dbReference>
<dbReference type="GO" id="GO:0007165">
    <property type="term" value="P:signal transduction"/>
    <property type="evidence" value="ECO:0007669"/>
    <property type="project" value="UniProtKB-KW"/>
</dbReference>
<feature type="transmembrane region" description="Helical" evidence="10">
    <location>
        <begin position="282"/>
        <end position="300"/>
    </location>
</feature>
<name>Q0PIH2_HELMO</name>
<dbReference type="CDD" id="cd12914">
    <property type="entry name" value="PDC1_DGC_like"/>
    <property type="match status" value="1"/>
</dbReference>
<keyword evidence="2" id="KW-1003">Cell membrane</keyword>
<dbReference type="PROSITE" id="PS50111">
    <property type="entry name" value="CHEMOTAXIS_TRANSDUC_2"/>
    <property type="match status" value="1"/>
</dbReference>
<dbReference type="InterPro" id="IPR004090">
    <property type="entry name" value="Chemotax_Me-accpt_rcpt"/>
</dbReference>
<comment type="similarity">
    <text evidence="8">Belongs to the methyl-accepting chemotaxis (MCP) protein family.</text>
</comment>
<dbReference type="Gene3D" id="3.30.450.20">
    <property type="entry name" value="PAS domain"/>
    <property type="match status" value="1"/>
</dbReference>
<evidence type="ECO:0000256" key="9">
    <source>
        <dbReference type="PROSITE-ProRule" id="PRU00284"/>
    </source>
</evidence>
<keyword evidence="5 10" id="KW-1133">Transmembrane helix</keyword>
<comment type="subcellular location">
    <subcellularLocation>
        <location evidence="1">Cell membrane</location>
        <topology evidence="1">Multi-pass membrane protein</topology>
    </subcellularLocation>
</comment>
<evidence type="ECO:0000259" key="11">
    <source>
        <dbReference type="PROSITE" id="PS50111"/>
    </source>
</evidence>
<proteinExistence type="inferred from homology"/>
<dbReference type="EMBL" id="DQ831223">
    <property type="protein sequence ID" value="ABH04843.1"/>
    <property type="molecule type" value="Genomic_DNA"/>
</dbReference>
<dbReference type="Gene3D" id="1.10.8.500">
    <property type="entry name" value="HAMP domain in histidine kinase"/>
    <property type="match status" value="1"/>
</dbReference>